<feature type="region of interest" description="Disordered" evidence="1">
    <location>
        <begin position="53"/>
        <end position="84"/>
    </location>
</feature>
<evidence type="ECO:0000313" key="3">
    <source>
        <dbReference type="Proteomes" id="UP000460718"/>
    </source>
</evidence>
<dbReference type="EMBL" id="QXFW01000125">
    <property type="protein sequence ID" value="KAE9024066.1"/>
    <property type="molecule type" value="Genomic_DNA"/>
</dbReference>
<reference evidence="2 3" key="1">
    <citation type="submission" date="2018-09" db="EMBL/GenBank/DDBJ databases">
        <title>Genomic investigation of the strawberry pathogen Phytophthora fragariae indicates pathogenicity is determined by transcriptional variation in three key races.</title>
        <authorList>
            <person name="Adams T.M."/>
            <person name="Armitage A.D."/>
            <person name="Sobczyk M.K."/>
            <person name="Bates H.J."/>
            <person name="Dunwell J.M."/>
            <person name="Nellist C.F."/>
            <person name="Harrison R.J."/>
        </authorList>
    </citation>
    <scope>NUCLEOTIDE SEQUENCE [LARGE SCALE GENOMIC DNA]</scope>
    <source>
        <strain evidence="2 3">SCRP245</strain>
    </source>
</reference>
<gene>
    <name evidence="2" type="ORF">PF011_g3674</name>
</gene>
<accession>A0A6A3LXM6</accession>
<evidence type="ECO:0000256" key="1">
    <source>
        <dbReference type="SAM" id="MobiDB-lite"/>
    </source>
</evidence>
<organism evidence="2 3">
    <name type="scientific">Phytophthora fragariae</name>
    <dbReference type="NCBI Taxonomy" id="53985"/>
    <lineage>
        <taxon>Eukaryota</taxon>
        <taxon>Sar</taxon>
        <taxon>Stramenopiles</taxon>
        <taxon>Oomycota</taxon>
        <taxon>Peronosporomycetes</taxon>
        <taxon>Peronosporales</taxon>
        <taxon>Peronosporaceae</taxon>
        <taxon>Phytophthora</taxon>
    </lineage>
</organism>
<protein>
    <submittedName>
        <fullName evidence="2">Uncharacterized protein</fullName>
    </submittedName>
</protein>
<proteinExistence type="predicted"/>
<dbReference type="Proteomes" id="UP000460718">
    <property type="component" value="Unassembled WGS sequence"/>
</dbReference>
<evidence type="ECO:0000313" key="2">
    <source>
        <dbReference type="EMBL" id="KAE9024066.1"/>
    </source>
</evidence>
<name>A0A6A3LXM6_9STRA</name>
<sequence length="84" mass="8862">MLPPTGNRTARGLAQAAAETAGDVSWREGEALHRWNRITAAITTDVAHWCAIKEGSSEPEAGPVKAPDTGPAERGKGGPSRQRM</sequence>
<dbReference type="AlphaFoldDB" id="A0A6A3LXM6"/>
<comment type="caution">
    <text evidence="2">The sequence shown here is derived from an EMBL/GenBank/DDBJ whole genome shotgun (WGS) entry which is preliminary data.</text>
</comment>
<feature type="region of interest" description="Disordered" evidence="1">
    <location>
        <begin position="1"/>
        <end position="22"/>
    </location>
</feature>